<dbReference type="Proteomes" id="UP000001876">
    <property type="component" value="Unassembled WGS sequence"/>
</dbReference>
<dbReference type="InterPro" id="IPR036291">
    <property type="entry name" value="NAD(P)-bd_dom_sf"/>
</dbReference>
<evidence type="ECO:0000256" key="1">
    <source>
        <dbReference type="ARBA" id="ARBA00022857"/>
    </source>
</evidence>
<dbReference type="SUPFAM" id="SSF50129">
    <property type="entry name" value="GroES-like"/>
    <property type="match status" value="1"/>
</dbReference>
<gene>
    <name evidence="4" type="ORF">MICPUCDRAFT_19377</name>
</gene>
<dbReference type="AlphaFoldDB" id="C1MY35"/>
<dbReference type="SUPFAM" id="SSF51735">
    <property type="entry name" value="NAD(P)-binding Rossmann-fold domains"/>
    <property type="match status" value="1"/>
</dbReference>
<dbReference type="OMA" id="MTKDYAP"/>
<dbReference type="GO" id="GO:0003960">
    <property type="term" value="F:quinone reductase (NADPH) activity"/>
    <property type="evidence" value="ECO:0007669"/>
    <property type="project" value="TreeGrafter"/>
</dbReference>
<dbReference type="GO" id="GO:0005829">
    <property type="term" value="C:cytosol"/>
    <property type="evidence" value="ECO:0007669"/>
    <property type="project" value="TreeGrafter"/>
</dbReference>
<dbReference type="GO" id="GO:0035925">
    <property type="term" value="F:mRNA 3'-UTR AU-rich region binding"/>
    <property type="evidence" value="ECO:0007669"/>
    <property type="project" value="TreeGrafter"/>
</dbReference>
<accession>C1MY35</accession>
<reference evidence="4 5" key="1">
    <citation type="journal article" date="2009" name="Science">
        <title>Green evolution and dynamic adaptations revealed by genomes of the marine picoeukaryotes Micromonas.</title>
        <authorList>
            <person name="Worden A.Z."/>
            <person name="Lee J.H."/>
            <person name="Mock T."/>
            <person name="Rouze P."/>
            <person name="Simmons M.P."/>
            <person name="Aerts A.L."/>
            <person name="Allen A.E."/>
            <person name="Cuvelier M.L."/>
            <person name="Derelle E."/>
            <person name="Everett M.V."/>
            <person name="Foulon E."/>
            <person name="Grimwood J."/>
            <person name="Gundlach H."/>
            <person name="Henrissat B."/>
            <person name="Napoli C."/>
            <person name="McDonald S.M."/>
            <person name="Parker M.S."/>
            <person name="Rombauts S."/>
            <person name="Salamov A."/>
            <person name="Von Dassow P."/>
            <person name="Badger J.H."/>
            <person name="Coutinho P.M."/>
            <person name="Demir E."/>
            <person name="Dubchak I."/>
            <person name="Gentemann C."/>
            <person name="Eikrem W."/>
            <person name="Gready J.E."/>
            <person name="John U."/>
            <person name="Lanier W."/>
            <person name="Lindquist E.A."/>
            <person name="Lucas S."/>
            <person name="Mayer K.F."/>
            <person name="Moreau H."/>
            <person name="Not F."/>
            <person name="Otillar R."/>
            <person name="Panaud O."/>
            <person name="Pangilinan J."/>
            <person name="Paulsen I."/>
            <person name="Piegu B."/>
            <person name="Poliakov A."/>
            <person name="Robbens S."/>
            <person name="Schmutz J."/>
            <person name="Toulza E."/>
            <person name="Wyss T."/>
            <person name="Zelensky A."/>
            <person name="Zhou K."/>
            <person name="Armbrust E.V."/>
            <person name="Bhattacharya D."/>
            <person name="Goodenough U.W."/>
            <person name="Van de Peer Y."/>
            <person name="Grigoriev I.V."/>
        </authorList>
    </citation>
    <scope>NUCLEOTIDE SEQUENCE [LARGE SCALE GENOMIC DNA]</scope>
    <source>
        <strain evidence="4 5">CCMP1545</strain>
    </source>
</reference>
<evidence type="ECO:0000256" key="2">
    <source>
        <dbReference type="ARBA" id="ARBA00023002"/>
    </source>
</evidence>
<dbReference type="GeneID" id="9685935"/>
<protein>
    <submittedName>
        <fullName evidence="4">Predicted protein</fullName>
    </submittedName>
</protein>
<name>C1MY35_MICPC</name>
<evidence type="ECO:0000259" key="3">
    <source>
        <dbReference type="SMART" id="SM00829"/>
    </source>
</evidence>
<dbReference type="InterPro" id="IPR013154">
    <property type="entry name" value="ADH-like_N"/>
</dbReference>
<keyword evidence="1" id="KW-0521">NADP</keyword>
<dbReference type="PANTHER" id="PTHR48106">
    <property type="entry name" value="QUINONE OXIDOREDUCTASE PIG3-RELATED"/>
    <property type="match status" value="1"/>
</dbReference>
<evidence type="ECO:0000313" key="4">
    <source>
        <dbReference type="EMBL" id="EEH55266.1"/>
    </source>
</evidence>
<dbReference type="Pfam" id="PF08240">
    <property type="entry name" value="ADH_N"/>
    <property type="match status" value="1"/>
</dbReference>
<feature type="domain" description="Enoyl reductase (ER)" evidence="3">
    <location>
        <begin position="2"/>
        <end position="195"/>
    </location>
</feature>
<dbReference type="OrthoDB" id="3509362at2759"/>
<dbReference type="EMBL" id="GG663742">
    <property type="protein sequence ID" value="EEH55266.1"/>
    <property type="molecule type" value="Genomic_DNA"/>
</dbReference>
<organism evidence="5">
    <name type="scientific">Micromonas pusilla (strain CCMP1545)</name>
    <name type="common">Picoplanktonic green alga</name>
    <dbReference type="NCBI Taxonomy" id="564608"/>
    <lineage>
        <taxon>Eukaryota</taxon>
        <taxon>Viridiplantae</taxon>
        <taxon>Chlorophyta</taxon>
        <taxon>Mamiellophyceae</taxon>
        <taxon>Mamiellales</taxon>
        <taxon>Mamiellaceae</taxon>
        <taxon>Micromonas</taxon>
    </lineage>
</organism>
<dbReference type="RefSeq" id="XP_003060497.1">
    <property type="nucleotide sequence ID" value="XM_003060451.1"/>
</dbReference>
<keyword evidence="2" id="KW-0560">Oxidoreductase</keyword>
<dbReference type="eggNOG" id="KOG1197">
    <property type="taxonomic scope" value="Eukaryota"/>
</dbReference>
<proteinExistence type="predicted"/>
<sequence>MTLVEDDAIAPPGPGEARVHVKAIGLNFADVFSVLGLYQATPPTPFVPGLECCGVVTALGPPRADLPEGTVVPDLKVGDSVMCVTRFGAYATKVNAPTHQTRKLPAGWTHEQGAAFLVQGLTAYYALRALGNVRKGHTVLVHSAAGGCGLFGLGICEAVGARAVATVGSASKKEIILGASDDWSPYDRVRAVHAVP</sequence>
<dbReference type="SMART" id="SM00829">
    <property type="entry name" value="PKS_ER"/>
    <property type="match status" value="1"/>
</dbReference>
<dbReference type="PANTHER" id="PTHR48106:SF13">
    <property type="entry name" value="QUINONE OXIDOREDUCTASE-RELATED"/>
    <property type="match status" value="1"/>
</dbReference>
<evidence type="ECO:0000313" key="5">
    <source>
        <dbReference type="Proteomes" id="UP000001876"/>
    </source>
</evidence>
<dbReference type="Gene3D" id="3.40.50.720">
    <property type="entry name" value="NAD(P)-binding Rossmann-like Domain"/>
    <property type="match status" value="1"/>
</dbReference>
<dbReference type="STRING" id="564608.C1MY35"/>
<dbReference type="KEGG" id="mpp:MICPUCDRAFT_19377"/>
<dbReference type="InterPro" id="IPR011032">
    <property type="entry name" value="GroES-like_sf"/>
</dbReference>
<dbReference type="Gene3D" id="3.90.180.10">
    <property type="entry name" value="Medium-chain alcohol dehydrogenases, catalytic domain"/>
    <property type="match status" value="1"/>
</dbReference>
<keyword evidence="5" id="KW-1185">Reference proteome</keyword>
<dbReference type="InterPro" id="IPR020843">
    <property type="entry name" value="ER"/>
</dbReference>
<dbReference type="GO" id="GO:0070402">
    <property type="term" value="F:NADPH binding"/>
    <property type="evidence" value="ECO:0007669"/>
    <property type="project" value="TreeGrafter"/>
</dbReference>